<dbReference type="EMBL" id="VUNM01000002">
    <property type="protein sequence ID" value="MST88437.1"/>
    <property type="molecule type" value="Genomic_DNA"/>
</dbReference>
<keyword evidence="1 5" id="KW-0963">Cytoplasm</keyword>
<comment type="subcellular location">
    <subcellularLocation>
        <location evidence="5 6">Cytoplasm</location>
    </subcellularLocation>
</comment>
<dbReference type="GO" id="GO:0009318">
    <property type="term" value="C:exodeoxyribonuclease VII complex"/>
    <property type="evidence" value="ECO:0007669"/>
    <property type="project" value="UniProtKB-UniRule"/>
</dbReference>
<comment type="catalytic activity">
    <reaction evidence="5 6">
        <text>Exonucleolytic cleavage in either 5'- to 3'- or 3'- to 5'-direction to yield nucleoside 5'-phosphates.</text>
        <dbReference type="EC" id="3.1.11.6"/>
    </reaction>
</comment>
<dbReference type="GO" id="GO:0006308">
    <property type="term" value="P:DNA catabolic process"/>
    <property type="evidence" value="ECO:0007669"/>
    <property type="project" value="UniProtKB-UniRule"/>
</dbReference>
<evidence type="ECO:0000256" key="5">
    <source>
        <dbReference type="HAMAP-Rule" id="MF_00378"/>
    </source>
</evidence>
<name>A0A844FR95_9FIRM</name>
<evidence type="ECO:0000259" key="8">
    <source>
        <dbReference type="Pfam" id="PF13742"/>
    </source>
</evidence>
<dbReference type="PANTHER" id="PTHR30008:SF0">
    <property type="entry name" value="EXODEOXYRIBONUCLEASE 7 LARGE SUBUNIT"/>
    <property type="match status" value="1"/>
</dbReference>
<evidence type="ECO:0000256" key="1">
    <source>
        <dbReference type="ARBA" id="ARBA00022490"/>
    </source>
</evidence>
<feature type="domain" description="Exonuclease VII large subunit C-terminal" evidence="7">
    <location>
        <begin position="122"/>
        <end position="454"/>
    </location>
</feature>
<comment type="subunit">
    <text evidence="5">Heterooligomer composed of large and small subunits.</text>
</comment>
<evidence type="ECO:0000256" key="3">
    <source>
        <dbReference type="ARBA" id="ARBA00022801"/>
    </source>
</evidence>
<dbReference type="GO" id="GO:0005737">
    <property type="term" value="C:cytoplasm"/>
    <property type="evidence" value="ECO:0007669"/>
    <property type="project" value="UniProtKB-SubCell"/>
</dbReference>
<comment type="similarity">
    <text evidence="5 6">Belongs to the XseA family.</text>
</comment>
<accession>A0A844FR95</accession>
<evidence type="ECO:0000259" key="7">
    <source>
        <dbReference type="Pfam" id="PF02601"/>
    </source>
</evidence>
<dbReference type="GO" id="GO:0003676">
    <property type="term" value="F:nucleic acid binding"/>
    <property type="evidence" value="ECO:0007669"/>
    <property type="project" value="InterPro"/>
</dbReference>
<evidence type="ECO:0000256" key="4">
    <source>
        <dbReference type="ARBA" id="ARBA00022839"/>
    </source>
</evidence>
<evidence type="ECO:0000313" key="9">
    <source>
        <dbReference type="EMBL" id="MST88437.1"/>
    </source>
</evidence>
<keyword evidence="2 5" id="KW-0540">Nuclease</keyword>
<keyword evidence="10" id="KW-1185">Reference proteome</keyword>
<comment type="caution">
    <text evidence="9">The sequence shown here is derived from an EMBL/GenBank/DDBJ whole genome shotgun (WGS) entry which is preliminary data.</text>
</comment>
<dbReference type="AlphaFoldDB" id="A0A844FR95"/>
<dbReference type="InterPro" id="IPR003753">
    <property type="entry name" value="Exonuc_VII_L"/>
</dbReference>
<dbReference type="CDD" id="cd04489">
    <property type="entry name" value="ExoVII_LU_OBF"/>
    <property type="match status" value="1"/>
</dbReference>
<sequence>MKPISVHALNGYVKALFDRDFHLQDVTVRGEISNYRPHPSGHMYFTLKDEQAAVSAIMFASYAKNLSFRAENGMKVIAHCHVSVYEKTGVYQLYVDHMQKDGIGDLAIQYEKLKQKLLKEGLFDEAHKKPIPTFPKNIAVLSAKQSAALQDVLRTIKQRFESVPIYIFPIPVQGKDAYKHIIATLRAVDKARPSTILLCRGGGSIEDLWNFNEEELVRCIYQLNTPIITGVGHETDTTLVDFVSDLRAATPTAAAVAAVPDAHELRDNVYVKANRLHTLMNYQLENQKTALHHILDAYVFKNPQHLYENEMLHLTHNRDALDHLGQQFLTHEQEGLQKRKQKLTQLSHRFISSNNKIVQDKKASLHLQITKQISYEEGRVLRNRHELDTLIQDSLKEQKHVFASCVTKLDLVSPLKILTRGYSIVLKDHQAIDKASMLSAGDHVELEFADGKKKAVIE</sequence>
<evidence type="ECO:0000256" key="2">
    <source>
        <dbReference type="ARBA" id="ARBA00022722"/>
    </source>
</evidence>
<dbReference type="NCBIfam" id="TIGR00237">
    <property type="entry name" value="xseA"/>
    <property type="match status" value="1"/>
</dbReference>
<protein>
    <recommendedName>
        <fullName evidence="5">Exodeoxyribonuclease 7 large subunit</fullName>
        <ecNumber evidence="5">3.1.11.6</ecNumber>
    </recommendedName>
    <alternativeName>
        <fullName evidence="5">Exodeoxyribonuclease VII large subunit</fullName>
        <shortName evidence="5">Exonuclease VII large subunit</shortName>
    </alternativeName>
</protein>
<keyword evidence="4 5" id="KW-0269">Exonuclease</keyword>
<dbReference type="Pfam" id="PF02601">
    <property type="entry name" value="Exonuc_VII_L"/>
    <property type="match status" value="1"/>
</dbReference>
<dbReference type="Pfam" id="PF13742">
    <property type="entry name" value="tRNA_anti_2"/>
    <property type="match status" value="1"/>
</dbReference>
<dbReference type="InterPro" id="IPR020579">
    <property type="entry name" value="Exonuc_VII_lsu_C"/>
</dbReference>
<evidence type="ECO:0000313" key="10">
    <source>
        <dbReference type="Proteomes" id="UP000442619"/>
    </source>
</evidence>
<dbReference type="Proteomes" id="UP000442619">
    <property type="component" value="Unassembled WGS sequence"/>
</dbReference>
<proteinExistence type="inferred from homology"/>
<gene>
    <name evidence="5" type="primary">xseA</name>
    <name evidence="9" type="ORF">FYJ79_02375</name>
</gene>
<dbReference type="GO" id="GO:0008855">
    <property type="term" value="F:exodeoxyribonuclease VII activity"/>
    <property type="evidence" value="ECO:0007669"/>
    <property type="project" value="UniProtKB-UniRule"/>
</dbReference>
<dbReference type="EC" id="3.1.11.6" evidence="5"/>
<dbReference type="PANTHER" id="PTHR30008">
    <property type="entry name" value="EXODEOXYRIBONUCLEASE 7 LARGE SUBUNIT"/>
    <property type="match status" value="1"/>
</dbReference>
<dbReference type="InterPro" id="IPR025824">
    <property type="entry name" value="OB-fold_nuc-bd_dom"/>
</dbReference>
<dbReference type="HAMAP" id="MF_00378">
    <property type="entry name" value="Exonuc_7_L"/>
    <property type="match status" value="1"/>
</dbReference>
<keyword evidence="3 5" id="KW-0378">Hydrolase</keyword>
<feature type="domain" description="OB-fold nucleic acid binding" evidence="8">
    <location>
        <begin position="4"/>
        <end position="99"/>
    </location>
</feature>
<organism evidence="9 10">
    <name type="scientific">Sharpea porci</name>
    <dbReference type="NCBI Taxonomy" id="2652286"/>
    <lineage>
        <taxon>Bacteria</taxon>
        <taxon>Bacillati</taxon>
        <taxon>Bacillota</taxon>
        <taxon>Erysipelotrichia</taxon>
        <taxon>Erysipelotrichales</taxon>
        <taxon>Coprobacillaceae</taxon>
        <taxon>Sharpea</taxon>
    </lineage>
</organism>
<dbReference type="RefSeq" id="WP_154514367.1">
    <property type="nucleotide sequence ID" value="NZ_VUNM01000002.1"/>
</dbReference>
<evidence type="ECO:0000256" key="6">
    <source>
        <dbReference type="RuleBase" id="RU004355"/>
    </source>
</evidence>
<reference evidence="9 10" key="1">
    <citation type="submission" date="2019-08" db="EMBL/GenBank/DDBJ databases">
        <title>In-depth cultivation of the pig gut microbiome towards novel bacterial diversity and tailored functional studies.</title>
        <authorList>
            <person name="Wylensek D."/>
            <person name="Hitch T.C.A."/>
            <person name="Clavel T."/>
        </authorList>
    </citation>
    <scope>NUCLEOTIDE SEQUENCE [LARGE SCALE GENOMIC DNA]</scope>
    <source>
        <strain evidence="9 10">CA-Schmier-601-WT-3</strain>
    </source>
</reference>
<comment type="function">
    <text evidence="5">Bidirectionally degrades single-stranded DNA into large acid-insoluble oligonucleotides, which are then degraded further into small acid-soluble oligonucleotides.</text>
</comment>